<dbReference type="EMBL" id="KK852639">
    <property type="protein sequence ID" value="KDR19625.1"/>
    <property type="molecule type" value="Genomic_DNA"/>
</dbReference>
<evidence type="ECO:0000313" key="16">
    <source>
        <dbReference type="EMBL" id="KDR19625.1"/>
    </source>
</evidence>
<dbReference type="Pfam" id="PF08240">
    <property type="entry name" value="ADH_N"/>
    <property type="match status" value="1"/>
</dbReference>
<evidence type="ECO:0000256" key="5">
    <source>
        <dbReference type="ARBA" id="ARBA00022857"/>
    </source>
</evidence>
<evidence type="ECO:0000256" key="2">
    <source>
        <dbReference type="ARBA" id="ARBA00010371"/>
    </source>
</evidence>
<dbReference type="AlphaFoldDB" id="A0A067RJN9"/>
<dbReference type="EC" id="1.3.1.104" evidence="11"/>
<dbReference type="GO" id="GO:0006633">
    <property type="term" value="P:fatty acid biosynthetic process"/>
    <property type="evidence" value="ECO:0007669"/>
    <property type="project" value="UniProtKB-KW"/>
</dbReference>
<comment type="similarity">
    <text evidence="2">Belongs to the zinc-containing alcohol dehydrogenase family. Quinone oxidoreductase subfamily.</text>
</comment>
<accession>A0A067RJN9</accession>
<dbReference type="InterPro" id="IPR011032">
    <property type="entry name" value="GroES-like_sf"/>
</dbReference>
<dbReference type="eggNOG" id="KOG0025">
    <property type="taxonomic scope" value="Eukaryota"/>
</dbReference>
<evidence type="ECO:0000256" key="12">
    <source>
        <dbReference type="ARBA" id="ARBA00041058"/>
    </source>
</evidence>
<dbReference type="Gene3D" id="3.90.180.10">
    <property type="entry name" value="Medium-chain alcohol dehydrogenases, catalytic domain"/>
    <property type="match status" value="1"/>
</dbReference>
<dbReference type="FunFam" id="3.40.50.720:FF:000112">
    <property type="entry name" value="Enoyl-[acyl-carrier-protein] reductase 1, mitochondrial"/>
    <property type="match status" value="1"/>
</dbReference>
<evidence type="ECO:0000256" key="10">
    <source>
        <dbReference type="ARBA" id="ARBA00023160"/>
    </source>
</evidence>
<keyword evidence="3" id="KW-0444">Lipid biosynthesis</keyword>
<dbReference type="OrthoDB" id="7482721at2759"/>
<dbReference type="SUPFAM" id="SSF50129">
    <property type="entry name" value="GroES-like"/>
    <property type="match status" value="1"/>
</dbReference>
<dbReference type="STRING" id="136037.A0A067RJN9"/>
<dbReference type="SUPFAM" id="SSF51735">
    <property type="entry name" value="NAD(P)-binding Rossmann-fold domains"/>
    <property type="match status" value="1"/>
</dbReference>
<dbReference type="SMART" id="SM00829">
    <property type="entry name" value="PKS_ER"/>
    <property type="match status" value="1"/>
</dbReference>
<name>A0A067RJN9_ZOONE</name>
<keyword evidence="5" id="KW-0521">NADP</keyword>
<evidence type="ECO:0000259" key="15">
    <source>
        <dbReference type="SMART" id="SM00829"/>
    </source>
</evidence>
<comment type="catalytic activity">
    <reaction evidence="14">
        <text>a 2,3-saturated acyl-[ACP] + NADP(+) = a (2E)-enoyl-[ACP] + NADPH + H(+)</text>
        <dbReference type="Rhea" id="RHEA:22564"/>
        <dbReference type="Rhea" id="RHEA-COMP:9925"/>
        <dbReference type="Rhea" id="RHEA-COMP:9926"/>
        <dbReference type="ChEBI" id="CHEBI:15378"/>
        <dbReference type="ChEBI" id="CHEBI:57783"/>
        <dbReference type="ChEBI" id="CHEBI:58349"/>
        <dbReference type="ChEBI" id="CHEBI:78784"/>
        <dbReference type="ChEBI" id="CHEBI:78785"/>
        <dbReference type="EC" id="1.3.1.104"/>
    </reaction>
</comment>
<evidence type="ECO:0000313" key="17">
    <source>
        <dbReference type="Proteomes" id="UP000027135"/>
    </source>
</evidence>
<dbReference type="InterPro" id="IPR013154">
    <property type="entry name" value="ADH-like_N"/>
</dbReference>
<dbReference type="CDD" id="cd08290">
    <property type="entry name" value="ETR"/>
    <property type="match status" value="1"/>
</dbReference>
<evidence type="ECO:0000256" key="3">
    <source>
        <dbReference type="ARBA" id="ARBA00022516"/>
    </source>
</evidence>
<dbReference type="InterPro" id="IPR013149">
    <property type="entry name" value="ADH-like_C"/>
</dbReference>
<dbReference type="GO" id="GO:0141148">
    <property type="term" value="F:enoyl-[acyl-carrier-protein] reductase (NADPH) activity"/>
    <property type="evidence" value="ECO:0007669"/>
    <property type="project" value="UniProtKB-EC"/>
</dbReference>
<dbReference type="PANTHER" id="PTHR43981:SF2">
    <property type="entry name" value="ENOYL-[ACYL-CARRIER-PROTEIN] REDUCTASE, MITOCHONDRIAL"/>
    <property type="match status" value="1"/>
</dbReference>
<keyword evidence="10" id="KW-0275">Fatty acid biosynthesis</keyword>
<reference evidence="16 17" key="1">
    <citation type="journal article" date="2014" name="Nat. Commun.">
        <title>Molecular traces of alternative social organization in a termite genome.</title>
        <authorList>
            <person name="Terrapon N."/>
            <person name="Li C."/>
            <person name="Robertson H.M."/>
            <person name="Ji L."/>
            <person name="Meng X."/>
            <person name="Booth W."/>
            <person name="Chen Z."/>
            <person name="Childers C.P."/>
            <person name="Glastad K.M."/>
            <person name="Gokhale K."/>
            <person name="Gowin J."/>
            <person name="Gronenberg W."/>
            <person name="Hermansen R.A."/>
            <person name="Hu H."/>
            <person name="Hunt B.G."/>
            <person name="Huylmans A.K."/>
            <person name="Khalil S.M."/>
            <person name="Mitchell R.D."/>
            <person name="Munoz-Torres M.C."/>
            <person name="Mustard J.A."/>
            <person name="Pan H."/>
            <person name="Reese J.T."/>
            <person name="Scharf M.E."/>
            <person name="Sun F."/>
            <person name="Vogel H."/>
            <person name="Xiao J."/>
            <person name="Yang W."/>
            <person name="Yang Z."/>
            <person name="Yang Z."/>
            <person name="Zhou J."/>
            <person name="Zhu J."/>
            <person name="Brent C.S."/>
            <person name="Elsik C.G."/>
            <person name="Goodisman M.A."/>
            <person name="Liberles D.A."/>
            <person name="Roe R.M."/>
            <person name="Vargo E.L."/>
            <person name="Vilcinskas A."/>
            <person name="Wang J."/>
            <person name="Bornberg-Bauer E."/>
            <person name="Korb J."/>
            <person name="Zhang G."/>
            <person name="Liebig J."/>
        </authorList>
    </citation>
    <scope>NUCLEOTIDE SEQUENCE [LARGE SCALE GENOMIC DNA]</scope>
    <source>
        <tissue evidence="16">Whole organism</tissue>
    </source>
</reference>
<evidence type="ECO:0000256" key="4">
    <source>
        <dbReference type="ARBA" id="ARBA00022832"/>
    </source>
</evidence>
<dbReference type="Proteomes" id="UP000027135">
    <property type="component" value="Unassembled WGS sequence"/>
</dbReference>
<protein>
    <recommendedName>
        <fullName evidence="12">Enoyl-[acyl-carrier-protein] reductase, mitochondrial</fullName>
        <ecNumber evidence="11">1.3.1.104</ecNumber>
    </recommendedName>
    <alternativeName>
        <fullName evidence="13">2-enoyl thioester reductase</fullName>
    </alternativeName>
</protein>
<dbReference type="InParanoid" id="A0A067RJN9"/>
<dbReference type="Gene3D" id="3.40.50.720">
    <property type="entry name" value="NAD(P)-binding Rossmann-like Domain"/>
    <property type="match status" value="1"/>
</dbReference>
<evidence type="ECO:0000256" key="13">
    <source>
        <dbReference type="ARBA" id="ARBA00042123"/>
    </source>
</evidence>
<evidence type="ECO:0000256" key="1">
    <source>
        <dbReference type="ARBA" id="ARBA00004173"/>
    </source>
</evidence>
<dbReference type="FunFam" id="3.90.180.10:FF:000010">
    <property type="entry name" value="Enoyl-[acyl-carrier-protein] reductase, mitochondrial"/>
    <property type="match status" value="1"/>
</dbReference>
<dbReference type="OMA" id="YGYTQSK"/>
<evidence type="ECO:0000256" key="6">
    <source>
        <dbReference type="ARBA" id="ARBA00022946"/>
    </source>
</evidence>
<keyword evidence="9" id="KW-0496">Mitochondrion</keyword>
<dbReference type="PANTHER" id="PTHR43981">
    <property type="entry name" value="ENOYL-[ACYL-CARRIER-PROTEIN] REDUCTASE, MITOCHONDRIAL"/>
    <property type="match status" value="1"/>
</dbReference>
<dbReference type="FunCoup" id="A0A067RJN9">
    <property type="interactions" value="1947"/>
</dbReference>
<keyword evidence="7" id="KW-0560">Oxidoreductase</keyword>
<comment type="subcellular location">
    <subcellularLocation>
        <location evidence="1">Mitochondrion</location>
    </subcellularLocation>
</comment>
<gene>
    <name evidence="16" type="ORF">L798_06144</name>
</gene>
<evidence type="ECO:0000256" key="11">
    <source>
        <dbReference type="ARBA" id="ARBA00038963"/>
    </source>
</evidence>
<keyword evidence="4" id="KW-0276">Fatty acid metabolism</keyword>
<sequence>MAFGRKMASSMVQHFLVRPVRLTIANTRLQLIRCQSIVAEKLVYSEYGDVTKVVRQEKENLPAPKDNEIVVRMLAAPINPADINTIQGVYPVKPPLPSIPGNEGVGEVISLGSGVTDLKKGDRVLPRANAWGTWRTHAVCDAKEMIKIPNNIGIVEAATMTVNPCTAYRMLRDFVNLSRGDTVIQNGANSAAGQSVIQLCRAWGITSVNVVRNRENIDELKAFLTDLGASYVLTEEELRTTELFKKSVVPKPKLAFNCVGGKNALECLRHLDNGGIMVTYGGMSREPVTVPTSALIFKDISVHGLWMTRWSINHAGTTEQTEMYRDILNMYAEGSLKAPVHKLIPFSNYREGLENTMTVKGFSGLKYIFDFQS</sequence>
<keyword evidence="6" id="KW-0809">Transit peptide</keyword>
<dbReference type="InterPro" id="IPR020843">
    <property type="entry name" value="ER"/>
</dbReference>
<evidence type="ECO:0000256" key="8">
    <source>
        <dbReference type="ARBA" id="ARBA00023098"/>
    </source>
</evidence>
<evidence type="ECO:0000256" key="9">
    <source>
        <dbReference type="ARBA" id="ARBA00023128"/>
    </source>
</evidence>
<evidence type="ECO:0000256" key="7">
    <source>
        <dbReference type="ARBA" id="ARBA00023002"/>
    </source>
</evidence>
<proteinExistence type="inferred from homology"/>
<dbReference type="InterPro" id="IPR036291">
    <property type="entry name" value="NAD(P)-bd_dom_sf"/>
</dbReference>
<dbReference type="Pfam" id="PF00107">
    <property type="entry name" value="ADH_zinc_N"/>
    <property type="match status" value="1"/>
</dbReference>
<organism evidence="16 17">
    <name type="scientific">Zootermopsis nevadensis</name>
    <name type="common">Dampwood termite</name>
    <dbReference type="NCBI Taxonomy" id="136037"/>
    <lineage>
        <taxon>Eukaryota</taxon>
        <taxon>Metazoa</taxon>
        <taxon>Ecdysozoa</taxon>
        <taxon>Arthropoda</taxon>
        <taxon>Hexapoda</taxon>
        <taxon>Insecta</taxon>
        <taxon>Pterygota</taxon>
        <taxon>Neoptera</taxon>
        <taxon>Polyneoptera</taxon>
        <taxon>Dictyoptera</taxon>
        <taxon>Blattodea</taxon>
        <taxon>Blattoidea</taxon>
        <taxon>Termitoidae</taxon>
        <taxon>Termopsidae</taxon>
        <taxon>Zootermopsis</taxon>
    </lineage>
</organism>
<feature type="domain" description="Enoyl reductase (ER)" evidence="15">
    <location>
        <begin position="48"/>
        <end position="359"/>
    </location>
</feature>
<dbReference type="InterPro" id="IPR051034">
    <property type="entry name" value="Mito_Enoyl-ACP_Reductase"/>
</dbReference>
<dbReference type="GO" id="GO:0005739">
    <property type="term" value="C:mitochondrion"/>
    <property type="evidence" value="ECO:0007669"/>
    <property type="project" value="UniProtKB-SubCell"/>
</dbReference>
<keyword evidence="8" id="KW-0443">Lipid metabolism</keyword>
<evidence type="ECO:0000256" key="14">
    <source>
        <dbReference type="ARBA" id="ARBA00048843"/>
    </source>
</evidence>
<keyword evidence="17" id="KW-1185">Reference proteome</keyword>